<dbReference type="Pfam" id="PF07291">
    <property type="entry name" value="MauE"/>
    <property type="match status" value="1"/>
</dbReference>
<evidence type="ECO:0000259" key="6">
    <source>
        <dbReference type="Pfam" id="PF07291"/>
    </source>
</evidence>
<feature type="domain" description="Methylamine utilisation protein MauE" evidence="6">
    <location>
        <begin position="11"/>
        <end position="137"/>
    </location>
</feature>
<dbReference type="InterPro" id="IPR009908">
    <property type="entry name" value="Methylamine_util_MauE"/>
</dbReference>
<protein>
    <recommendedName>
        <fullName evidence="6">Methylamine utilisation protein MauE domain-containing protein</fullName>
    </recommendedName>
</protein>
<gene>
    <name evidence="7" type="ORF">GVT53_17085</name>
</gene>
<dbReference type="EMBL" id="CP049616">
    <property type="protein sequence ID" value="QII47197.1"/>
    <property type="molecule type" value="Genomic_DNA"/>
</dbReference>
<keyword evidence="3 5" id="KW-1133">Transmembrane helix</keyword>
<comment type="subcellular location">
    <subcellularLocation>
        <location evidence="1">Membrane</location>
        <topology evidence="1">Multi-pass membrane protein</topology>
    </subcellularLocation>
</comment>
<organism evidence="7 8">
    <name type="scientific">Flagellimonas oceani</name>
    <dbReference type="NCBI Taxonomy" id="2698672"/>
    <lineage>
        <taxon>Bacteria</taxon>
        <taxon>Pseudomonadati</taxon>
        <taxon>Bacteroidota</taxon>
        <taxon>Flavobacteriia</taxon>
        <taxon>Flavobacteriales</taxon>
        <taxon>Flavobacteriaceae</taxon>
        <taxon>Flagellimonas</taxon>
    </lineage>
</organism>
<dbReference type="Proteomes" id="UP000502928">
    <property type="component" value="Chromosome"/>
</dbReference>
<feature type="transmembrane region" description="Helical" evidence="5">
    <location>
        <begin position="12"/>
        <end position="35"/>
    </location>
</feature>
<dbReference type="KEGG" id="mut:GVT53_17085"/>
<dbReference type="GO" id="GO:0016020">
    <property type="term" value="C:membrane"/>
    <property type="evidence" value="ECO:0007669"/>
    <property type="project" value="UniProtKB-SubCell"/>
</dbReference>
<keyword evidence="2 5" id="KW-0812">Transmembrane</keyword>
<accession>A0A6G7J9U5</accession>
<proteinExistence type="predicted"/>
<keyword evidence="8" id="KW-1185">Reference proteome</keyword>
<name>A0A6G7J9U5_9FLAO</name>
<evidence type="ECO:0000313" key="7">
    <source>
        <dbReference type="EMBL" id="QII47197.1"/>
    </source>
</evidence>
<keyword evidence="4 5" id="KW-0472">Membrane</keyword>
<evidence type="ECO:0000256" key="5">
    <source>
        <dbReference type="SAM" id="Phobius"/>
    </source>
</evidence>
<evidence type="ECO:0000313" key="8">
    <source>
        <dbReference type="Proteomes" id="UP000502928"/>
    </source>
</evidence>
<feature type="transmembrane region" description="Helical" evidence="5">
    <location>
        <begin position="55"/>
        <end position="72"/>
    </location>
</feature>
<dbReference type="AlphaFoldDB" id="A0A6G7J9U5"/>
<dbReference type="RefSeq" id="WP_166250524.1">
    <property type="nucleotide sequence ID" value="NZ_JAHZSW010000010.1"/>
</dbReference>
<evidence type="ECO:0000256" key="4">
    <source>
        <dbReference type="ARBA" id="ARBA00023136"/>
    </source>
</evidence>
<reference evidence="7 8" key="1">
    <citation type="submission" date="2020-02" db="EMBL/GenBank/DDBJ databases">
        <title>Complete genome of Muricauda sp. 501str8.</title>
        <authorList>
            <person name="Dong B."/>
            <person name="Zhu S."/>
            <person name="Yang J."/>
            <person name="Chen J."/>
        </authorList>
    </citation>
    <scope>NUCLEOTIDE SEQUENCE [LARGE SCALE GENOMIC DNA]</scope>
    <source>
        <strain evidence="7 8">501str8</strain>
    </source>
</reference>
<sequence length="153" mass="17282">MNTGILIKKRQAVVETICYLYSILFLYTASSKLMGLSDFKLQLGRSQLLGPFAEWIAWIVPLLEIVLAILLLTKVYRLVALYGSLILMSLFTGYIVWMLRFSDHIPCSCGGVISSMGWETHLVFNAFWIVLALIGIVLMENTRKKSTSKNTVQ</sequence>
<evidence type="ECO:0000256" key="1">
    <source>
        <dbReference type="ARBA" id="ARBA00004141"/>
    </source>
</evidence>
<evidence type="ECO:0000256" key="2">
    <source>
        <dbReference type="ARBA" id="ARBA00022692"/>
    </source>
</evidence>
<evidence type="ECO:0000256" key="3">
    <source>
        <dbReference type="ARBA" id="ARBA00022989"/>
    </source>
</evidence>
<dbReference type="GO" id="GO:0030416">
    <property type="term" value="P:methylamine metabolic process"/>
    <property type="evidence" value="ECO:0007669"/>
    <property type="project" value="InterPro"/>
</dbReference>
<feature type="transmembrane region" description="Helical" evidence="5">
    <location>
        <begin position="120"/>
        <end position="139"/>
    </location>
</feature>
<feature type="transmembrane region" description="Helical" evidence="5">
    <location>
        <begin position="79"/>
        <end position="100"/>
    </location>
</feature>